<comment type="caution">
    <text evidence="2">The sequence shown here is derived from an EMBL/GenBank/DDBJ whole genome shotgun (WGS) entry which is preliminary data.</text>
</comment>
<reference evidence="2 3" key="1">
    <citation type="submission" date="2016-07" db="EMBL/GenBank/DDBJ databases">
        <title>Pervasive Adenine N6-methylation of Active Genes in Fungi.</title>
        <authorList>
            <consortium name="DOE Joint Genome Institute"/>
            <person name="Mondo S.J."/>
            <person name="Dannebaum R.O."/>
            <person name="Kuo R.C."/>
            <person name="Labutti K."/>
            <person name="Haridas S."/>
            <person name="Kuo A."/>
            <person name="Salamov A."/>
            <person name="Ahrendt S.R."/>
            <person name="Lipzen A."/>
            <person name="Sullivan W."/>
            <person name="Andreopoulos W.B."/>
            <person name="Clum A."/>
            <person name="Lindquist E."/>
            <person name="Daum C."/>
            <person name="Ramamoorthy G.K."/>
            <person name="Gryganskyi A."/>
            <person name="Culley D."/>
            <person name="Magnuson J.K."/>
            <person name="James T.Y."/>
            <person name="O'Malley M.A."/>
            <person name="Stajich J.E."/>
            <person name="Spatafora J.W."/>
            <person name="Visel A."/>
            <person name="Grigoriev I.V."/>
        </authorList>
    </citation>
    <scope>NUCLEOTIDE SEQUENCE [LARGE SCALE GENOMIC DNA]</scope>
    <source>
        <strain evidence="2 3">NRRL 2496</strain>
    </source>
</reference>
<dbReference type="EMBL" id="MCGN01000004">
    <property type="protein sequence ID" value="ORY97438.1"/>
    <property type="molecule type" value="Genomic_DNA"/>
</dbReference>
<dbReference type="PANTHER" id="PTHR33979">
    <property type="entry name" value="OS02G0221600 PROTEIN"/>
    <property type="match status" value="1"/>
</dbReference>
<sequence length="270" mass="29799">MPPALVHDTSYAHYLYARQAVENAAVQALTPTHDQQIILYIIAGYVAAILLLWNMPIAKIILSPFKLLTVGLHEFSHAVVGCATCAKIESIEIDPDEGGATRMHGGNALCTLPAGYLGSSLIGALLVMCGFNILASKIASIFLGTCLLLTLWWAKNWLTRGIGILFIGIIVFLWWLAHGVGLKYFVLFVGVMSCLYCLWDILDDLVFRKAYESDATKFAYMCGCLSSQSWGVIWFLISLIFFAAGILIGLAAFKEDQQTQEQQAKPLEWR</sequence>
<evidence type="ECO:0000313" key="2">
    <source>
        <dbReference type="EMBL" id="ORY97438.1"/>
    </source>
</evidence>
<dbReference type="InterPro" id="IPR049500">
    <property type="entry name" value="Peptidase_M50B-like"/>
</dbReference>
<dbReference type="InParanoid" id="A0A1X2HET7"/>
<dbReference type="Proteomes" id="UP000242180">
    <property type="component" value="Unassembled WGS sequence"/>
</dbReference>
<keyword evidence="1" id="KW-1133">Transmembrane helix</keyword>
<dbReference type="PANTHER" id="PTHR33979:SF2">
    <property type="entry name" value="PEPTIDASE M50B-LIKE-DOMAIN-CONTAINING PROTEIN"/>
    <property type="match status" value="1"/>
</dbReference>
<feature type="transmembrane region" description="Helical" evidence="1">
    <location>
        <begin position="233"/>
        <end position="253"/>
    </location>
</feature>
<dbReference type="AlphaFoldDB" id="A0A1X2HET7"/>
<dbReference type="Pfam" id="PF13398">
    <property type="entry name" value="Peptidase_M50B"/>
    <property type="match status" value="1"/>
</dbReference>
<organism evidence="2 3">
    <name type="scientific">Syncephalastrum racemosum</name>
    <name type="common">Filamentous fungus</name>
    <dbReference type="NCBI Taxonomy" id="13706"/>
    <lineage>
        <taxon>Eukaryota</taxon>
        <taxon>Fungi</taxon>
        <taxon>Fungi incertae sedis</taxon>
        <taxon>Mucoromycota</taxon>
        <taxon>Mucoromycotina</taxon>
        <taxon>Mucoromycetes</taxon>
        <taxon>Mucorales</taxon>
        <taxon>Syncephalastraceae</taxon>
        <taxon>Syncephalastrum</taxon>
    </lineage>
</organism>
<protein>
    <submittedName>
        <fullName evidence="2">Peptidase M50B-like-domain-containing protein</fullName>
    </submittedName>
</protein>
<gene>
    <name evidence="2" type="ORF">BCR43DRAFT_489767</name>
</gene>
<proteinExistence type="predicted"/>
<feature type="transmembrane region" description="Helical" evidence="1">
    <location>
        <begin position="37"/>
        <end position="57"/>
    </location>
</feature>
<dbReference type="STRING" id="13706.A0A1X2HET7"/>
<dbReference type="OMA" id="DWLYCLE"/>
<evidence type="ECO:0000256" key="1">
    <source>
        <dbReference type="SAM" id="Phobius"/>
    </source>
</evidence>
<dbReference type="OrthoDB" id="40823at2759"/>
<keyword evidence="1" id="KW-0472">Membrane</keyword>
<evidence type="ECO:0000313" key="3">
    <source>
        <dbReference type="Proteomes" id="UP000242180"/>
    </source>
</evidence>
<accession>A0A1X2HET7</accession>
<feature type="transmembrane region" description="Helical" evidence="1">
    <location>
        <begin position="157"/>
        <end position="177"/>
    </location>
</feature>
<keyword evidence="3" id="KW-1185">Reference proteome</keyword>
<keyword evidence="1" id="KW-0812">Transmembrane</keyword>
<feature type="transmembrane region" description="Helical" evidence="1">
    <location>
        <begin position="184"/>
        <end position="202"/>
    </location>
</feature>
<feature type="transmembrane region" description="Helical" evidence="1">
    <location>
        <begin position="121"/>
        <end position="151"/>
    </location>
</feature>
<name>A0A1X2HET7_SYNRA</name>